<dbReference type="Proteomes" id="UP000193711">
    <property type="component" value="Unassembled WGS sequence"/>
</dbReference>
<name>A0A1X7P4B8_9MICO</name>
<reference evidence="3" key="1">
    <citation type="submission" date="2017-04" db="EMBL/GenBank/DDBJ databases">
        <authorList>
            <person name="Varghese N."/>
            <person name="Submissions S."/>
        </authorList>
    </citation>
    <scope>NUCLEOTIDE SEQUENCE [LARGE SCALE GENOMIC DNA]</scope>
    <source>
        <strain evidence="3">VKM Ac-2121</strain>
    </source>
</reference>
<evidence type="ECO:0000313" key="2">
    <source>
        <dbReference type="EMBL" id="SMH44833.1"/>
    </source>
</evidence>
<evidence type="ECO:0000313" key="3">
    <source>
        <dbReference type="Proteomes" id="UP000193711"/>
    </source>
</evidence>
<dbReference type="RefSeq" id="WP_165759611.1">
    <property type="nucleotide sequence ID" value="NZ_FXBM01000002.1"/>
</dbReference>
<proteinExistence type="predicted"/>
<gene>
    <name evidence="2" type="ORF">SAMN06295885_2451</name>
</gene>
<feature type="region of interest" description="Disordered" evidence="1">
    <location>
        <begin position="1"/>
        <end position="33"/>
    </location>
</feature>
<dbReference type="STRING" id="1891671.SAMN06295885_2451"/>
<evidence type="ECO:0000256" key="1">
    <source>
        <dbReference type="SAM" id="MobiDB-lite"/>
    </source>
</evidence>
<dbReference type="AlphaFoldDB" id="A0A1X7P4B8"/>
<accession>A0A1X7P4B8</accession>
<protein>
    <submittedName>
        <fullName evidence="2">Uncharacterized protein</fullName>
    </submittedName>
</protein>
<sequence length="225" mass="23440">MDASPPPPPWGAPPPGARTRPLPSVPLPPRARFEPTALLTSPARARRLRTGLGSQLRQANPERQRRLAELAEIGGGLVVLRGAELDRALERISAPASGASSRGAVAITLGAAGPALAAERADSLTIAGWEDVVGVEVGTVAHGARRVRAAVLAVRAPRREPPPAEGFRGLASAAARASLRARRGRTVLVPLVVASPGPLGWTVADDRSFLIALDRLQQAREQGTP</sequence>
<feature type="compositionally biased region" description="Pro residues" evidence="1">
    <location>
        <begin position="1"/>
        <end position="16"/>
    </location>
</feature>
<dbReference type="EMBL" id="FXBM01000002">
    <property type="protein sequence ID" value="SMH44833.1"/>
    <property type="molecule type" value="Genomic_DNA"/>
</dbReference>
<keyword evidence="3" id="KW-1185">Reference proteome</keyword>
<organism evidence="2 3">
    <name type="scientific">Rathayibacter oskolensis</name>
    <dbReference type="NCBI Taxonomy" id="1891671"/>
    <lineage>
        <taxon>Bacteria</taxon>
        <taxon>Bacillati</taxon>
        <taxon>Actinomycetota</taxon>
        <taxon>Actinomycetes</taxon>
        <taxon>Micrococcales</taxon>
        <taxon>Microbacteriaceae</taxon>
        <taxon>Rathayibacter</taxon>
    </lineage>
</organism>